<dbReference type="Pfam" id="PF05014">
    <property type="entry name" value="Nuc_deoxyrib_tr"/>
    <property type="match status" value="1"/>
</dbReference>
<dbReference type="Proteomes" id="UP000290204">
    <property type="component" value="Unassembled WGS sequence"/>
</dbReference>
<evidence type="ECO:0000313" key="1">
    <source>
        <dbReference type="EMBL" id="RXK62093.1"/>
    </source>
</evidence>
<sequence>MKAYISISYQKRRSLNTAITAIMTVLEEHQIESLVFVDQHKFEPEQEQEMMQAALASLDQCDILIAETSHKGIGIGIEAGYAKAKQKPVVYLRHKESEHSTTLSGVSDYAVIYKSADDLQQQLHNVVKEILLQPVAVASNS</sequence>
<keyword evidence="2" id="KW-1185">Reference proteome</keyword>
<dbReference type="RefSeq" id="WP_129129465.1">
    <property type="nucleotide sequence ID" value="NZ_SDHW01000001.1"/>
</dbReference>
<dbReference type="EMBL" id="SDHW01000001">
    <property type="protein sequence ID" value="RXK62093.1"/>
    <property type="molecule type" value="Genomic_DNA"/>
</dbReference>
<accession>A0A4Q1CM49</accession>
<dbReference type="InterPro" id="IPR007710">
    <property type="entry name" value="Nucleoside_deoxyribTrfase"/>
</dbReference>
<dbReference type="SUPFAM" id="SSF52309">
    <property type="entry name" value="N-(deoxy)ribosyltransferase-like"/>
    <property type="match status" value="1"/>
</dbReference>
<protein>
    <recommendedName>
        <fullName evidence="3">Nucleoside 2-deoxyribosyltransferase</fullName>
    </recommendedName>
</protein>
<dbReference type="AlphaFoldDB" id="A0A4Q1CM49"/>
<gene>
    <name evidence="1" type="ORF">ESA94_03515</name>
</gene>
<evidence type="ECO:0008006" key="3">
    <source>
        <dbReference type="Google" id="ProtNLM"/>
    </source>
</evidence>
<evidence type="ECO:0000313" key="2">
    <source>
        <dbReference type="Proteomes" id="UP000290204"/>
    </source>
</evidence>
<dbReference type="OrthoDB" id="7064119at2"/>
<name>A0A4Q1CM49_9BACT</name>
<reference evidence="1 2" key="1">
    <citation type="submission" date="2019-01" db="EMBL/GenBank/DDBJ databases">
        <title>Lacibacter sp. strain TTM-7.</title>
        <authorList>
            <person name="Chen W.-M."/>
        </authorList>
    </citation>
    <scope>NUCLEOTIDE SEQUENCE [LARGE SCALE GENOMIC DNA]</scope>
    <source>
        <strain evidence="1 2">TTM-7</strain>
    </source>
</reference>
<organism evidence="1 2">
    <name type="scientific">Lacibacter luteus</name>
    <dbReference type="NCBI Taxonomy" id="2508719"/>
    <lineage>
        <taxon>Bacteria</taxon>
        <taxon>Pseudomonadati</taxon>
        <taxon>Bacteroidota</taxon>
        <taxon>Chitinophagia</taxon>
        <taxon>Chitinophagales</taxon>
        <taxon>Chitinophagaceae</taxon>
        <taxon>Lacibacter</taxon>
    </lineage>
</organism>
<proteinExistence type="predicted"/>
<dbReference type="Gene3D" id="3.40.50.450">
    <property type="match status" value="1"/>
</dbReference>
<comment type="caution">
    <text evidence="1">The sequence shown here is derived from an EMBL/GenBank/DDBJ whole genome shotgun (WGS) entry which is preliminary data.</text>
</comment>